<dbReference type="EMBL" id="JAKNGE010000001">
    <property type="protein sequence ID" value="MCG4743834.1"/>
    <property type="molecule type" value="Genomic_DNA"/>
</dbReference>
<feature type="domain" description="4Fe-4S ferredoxin-type" evidence="4">
    <location>
        <begin position="49"/>
        <end position="79"/>
    </location>
</feature>
<keyword evidence="1" id="KW-0479">Metal-binding</keyword>
<dbReference type="SUPFAM" id="SSF54862">
    <property type="entry name" value="4Fe-4S ferredoxins"/>
    <property type="match status" value="1"/>
</dbReference>
<dbReference type="PROSITE" id="PS51379">
    <property type="entry name" value="4FE4S_FER_2"/>
    <property type="match status" value="2"/>
</dbReference>
<dbReference type="AlphaFoldDB" id="A0AAW5BUX5"/>
<evidence type="ECO:0000313" key="5">
    <source>
        <dbReference type="EMBL" id="MCG4743834.1"/>
    </source>
</evidence>
<dbReference type="InterPro" id="IPR017900">
    <property type="entry name" value="4Fe4S_Fe_S_CS"/>
</dbReference>
<dbReference type="RefSeq" id="WP_117556938.1">
    <property type="nucleotide sequence ID" value="NZ_BAABZL010000001.1"/>
</dbReference>
<dbReference type="Pfam" id="PF12838">
    <property type="entry name" value="Fer4_7"/>
    <property type="match status" value="1"/>
</dbReference>
<dbReference type="GO" id="GO:0046872">
    <property type="term" value="F:metal ion binding"/>
    <property type="evidence" value="ECO:0007669"/>
    <property type="project" value="UniProtKB-KW"/>
</dbReference>
<dbReference type="InterPro" id="IPR017896">
    <property type="entry name" value="4Fe4S_Fe-S-bd"/>
</dbReference>
<dbReference type="GeneID" id="97204067"/>
<dbReference type="Gene3D" id="3.30.70.20">
    <property type="match status" value="1"/>
</dbReference>
<feature type="domain" description="4Fe-4S ferredoxin-type" evidence="4">
    <location>
        <begin position="16"/>
        <end position="45"/>
    </location>
</feature>
<evidence type="ECO:0000259" key="4">
    <source>
        <dbReference type="PROSITE" id="PS51379"/>
    </source>
</evidence>
<evidence type="ECO:0000256" key="2">
    <source>
        <dbReference type="ARBA" id="ARBA00023004"/>
    </source>
</evidence>
<evidence type="ECO:0000313" key="6">
    <source>
        <dbReference type="EMBL" id="NSJ50060.1"/>
    </source>
</evidence>
<dbReference type="Proteomes" id="UP001299608">
    <property type="component" value="Unassembled WGS sequence"/>
</dbReference>
<keyword evidence="2" id="KW-0408">Iron</keyword>
<dbReference type="PROSITE" id="PS00198">
    <property type="entry name" value="4FE4S_FER_1"/>
    <property type="match status" value="1"/>
</dbReference>
<dbReference type="EMBL" id="JAAITT010000021">
    <property type="protein sequence ID" value="NSJ50060.1"/>
    <property type="molecule type" value="Genomic_DNA"/>
</dbReference>
<reference evidence="6" key="2">
    <citation type="submission" date="2020-02" db="EMBL/GenBank/DDBJ databases">
        <authorList>
            <person name="Littmann E."/>
            <person name="Sorbara M."/>
        </authorList>
    </citation>
    <scope>NUCLEOTIDE SEQUENCE</scope>
    <source>
        <strain evidence="6">MSK.1.17</strain>
    </source>
</reference>
<accession>A0AAW5BUX5</accession>
<comment type="caution">
    <text evidence="5">The sequence shown here is derived from an EMBL/GenBank/DDBJ whole genome shotgun (WGS) entry which is preliminary data.</text>
</comment>
<proteinExistence type="predicted"/>
<keyword evidence="3" id="KW-0411">Iron-sulfur</keyword>
<reference evidence="5" key="3">
    <citation type="submission" date="2022-01" db="EMBL/GenBank/DDBJ databases">
        <title>Collection of gut derived symbiotic bacterial strains cultured from healthy donors.</title>
        <authorList>
            <person name="Lin H."/>
            <person name="Kohout C."/>
            <person name="Waligurski E."/>
            <person name="Pamer E.G."/>
        </authorList>
    </citation>
    <scope>NUCLEOTIDE SEQUENCE</scope>
    <source>
        <strain evidence="5">DFI.6.55</strain>
    </source>
</reference>
<name>A0AAW5BUX5_9FIRM</name>
<evidence type="ECO:0000256" key="3">
    <source>
        <dbReference type="ARBA" id="ARBA00023014"/>
    </source>
</evidence>
<evidence type="ECO:0000313" key="7">
    <source>
        <dbReference type="Proteomes" id="UP000669239"/>
    </source>
</evidence>
<protein>
    <submittedName>
        <fullName evidence="5">4Fe-4S binding protein</fullName>
    </submittedName>
    <submittedName>
        <fullName evidence="6">4Fe-4S dicluster domain-containing protein</fullName>
    </submittedName>
</protein>
<dbReference type="Proteomes" id="UP000669239">
    <property type="component" value="Unassembled WGS sequence"/>
</dbReference>
<sequence>MKKIEFQAGPVSCSVNPLSFDDALCIGCNRCASVCQVDIMVPSPEQGKHPVVLYPGECYYCGSCVMACPVKGAIHLRHPLMNQTRFVGIE</sequence>
<evidence type="ECO:0000313" key="8">
    <source>
        <dbReference type="Proteomes" id="UP001299608"/>
    </source>
</evidence>
<evidence type="ECO:0000256" key="1">
    <source>
        <dbReference type="ARBA" id="ARBA00022723"/>
    </source>
</evidence>
<organism evidence="5 8">
    <name type="scientific">Enterocloster aldenensis</name>
    <dbReference type="NCBI Taxonomy" id="358742"/>
    <lineage>
        <taxon>Bacteria</taxon>
        <taxon>Bacillati</taxon>
        <taxon>Bacillota</taxon>
        <taxon>Clostridia</taxon>
        <taxon>Lachnospirales</taxon>
        <taxon>Lachnospiraceae</taxon>
        <taxon>Enterocloster</taxon>
    </lineage>
</organism>
<gene>
    <name evidence="6" type="ORF">G5B36_15320</name>
    <name evidence="5" type="ORF">L0N08_00235</name>
</gene>
<keyword evidence="7" id="KW-1185">Reference proteome</keyword>
<reference evidence="6 7" key="1">
    <citation type="journal article" date="2020" name="Cell Host Microbe">
        <title>Functional and Genomic Variation between Human-Derived Isolates of Lachnospiraceae Reveals Inter- and Intra-Species Diversity.</title>
        <authorList>
            <person name="Sorbara M.T."/>
            <person name="Littmann E.R."/>
            <person name="Fontana E."/>
            <person name="Moody T.U."/>
            <person name="Kohout C.E."/>
            <person name="Gjonbalaj M."/>
            <person name="Eaton V."/>
            <person name="Seok R."/>
            <person name="Leiner I.M."/>
            <person name="Pamer E.G."/>
        </authorList>
    </citation>
    <scope>NUCLEOTIDE SEQUENCE [LARGE SCALE GENOMIC DNA]</scope>
    <source>
        <strain evidence="6 7">MSK.1.17</strain>
    </source>
</reference>
<dbReference type="GO" id="GO:0051536">
    <property type="term" value="F:iron-sulfur cluster binding"/>
    <property type="evidence" value="ECO:0007669"/>
    <property type="project" value="UniProtKB-KW"/>
</dbReference>